<evidence type="ECO:0000313" key="1">
    <source>
        <dbReference type="EMBL" id="NDR88900.1"/>
    </source>
</evidence>
<dbReference type="KEGG" id="ftz:CH68_1846"/>
<comment type="caution">
    <text evidence="2">The sequence shown here is derived from an EMBL/GenBank/DDBJ whole genome shotgun (WGS) entry which is preliminary data.</text>
</comment>
<dbReference type="AlphaFoldDB" id="A0A0B3VNZ7"/>
<accession>A0A0B3VNZ7</accession>
<name>A0A0B3VNZ7_FRATU</name>
<dbReference type="InterPro" id="IPR049640">
    <property type="entry name" value="CBU_0585/lpg0581-like"/>
</dbReference>
<dbReference type="eggNOG" id="ENOG502ZM5N">
    <property type="taxonomic scope" value="Bacteria"/>
</dbReference>
<dbReference type="KEGG" id="ftv:CH67_2115"/>
<dbReference type="HOGENOM" id="CLU_2824836_0_0_6"/>
<dbReference type="EMBL" id="JAAGJP010000028">
    <property type="protein sequence ID" value="NDS68440.1"/>
    <property type="molecule type" value="Genomic_DNA"/>
</dbReference>
<dbReference type="EMBL" id="JAAGKH010000025">
    <property type="protein sequence ID" value="NDR88900.1"/>
    <property type="molecule type" value="Genomic_DNA"/>
</dbReference>
<organism evidence="2">
    <name type="scientific">Francisella tularensis subsp. holarctica</name>
    <dbReference type="NCBI Taxonomy" id="119857"/>
    <lineage>
        <taxon>Bacteria</taxon>
        <taxon>Pseudomonadati</taxon>
        <taxon>Pseudomonadota</taxon>
        <taxon>Gammaproteobacteria</taxon>
        <taxon>Thiotrichales</taxon>
        <taxon>Francisellaceae</taxon>
        <taxon>Francisella</taxon>
    </lineage>
</organism>
<gene>
    <name evidence="2" type="ORF">FWI86_05125</name>
    <name evidence="1" type="ORF">FWJ04_04320</name>
</gene>
<reference evidence="2" key="2">
    <citation type="submission" date="2020-02" db="EMBL/GenBank/DDBJ databases">
        <title>Using affinity propagation clustering for identifying bacterial clades and subclades with whole-genome sequences of Francisella tularensis.</title>
        <authorList>
            <person name="Homeier-Bachmann T."/>
            <person name="Abdel-Glil M.Y."/>
            <person name="Hackbart A."/>
            <person name="Hotzel H."/>
            <person name="Tomaso H."/>
        </authorList>
    </citation>
    <scope>NUCLEOTIDE SEQUENCE</scope>
    <source>
        <strain evidence="2">15T0085</strain>
        <strain evidence="1">17T1429</strain>
    </source>
</reference>
<reference evidence="2" key="1">
    <citation type="submission" date="2019-08" db="EMBL/GenBank/DDBJ databases">
        <authorList>
            <person name="Busch A."/>
        </authorList>
    </citation>
    <scope>NUCLEOTIDE SEQUENCE</scope>
    <source>
        <strain evidence="2">15T0085</strain>
        <strain evidence="1">17T1429</strain>
    </source>
</reference>
<dbReference type="RefSeq" id="WP_003017162.1">
    <property type="nucleotide sequence ID" value="NZ_CP009693.1"/>
</dbReference>
<dbReference type="KEGG" id="ftc:DA46_1033"/>
<dbReference type="NCBIfam" id="NF041950">
    <property type="entry name" value="CBU_0585_fam"/>
    <property type="match status" value="1"/>
</dbReference>
<proteinExistence type="predicted"/>
<sequence length="67" mass="7991">MMKLILRLAHLFDNKKDRAYVSEVDRFLQEFDKANPQKSESQKKEILKHRNIFNREAKPKASFLNGE</sequence>
<protein>
    <submittedName>
        <fullName evidence="2">Uncharacterized protein</fullName>
    </submittedName>
</protein>
<evidence type="ECO:0000313" key="2">
    <source>
        <dbReference type="EMBL" id="NDS68440.1"/>
    </source>
</evidence>